<gene>
    <name evidence="5" type="primary">zapE</name>
    <name evidence="5" type="ORF">GILLIAM_01782</name>
    <name evidence="4" type="ORF">OTSGILL_0835</name>
</gene>
<keyword evidence="5" id="KW-0132">Cell division</keyword>
<dbReference type="GO" id="GO:0051301">
    <property type="term" value="P:cell division"/>
    <property type="evidence" value="ECO:0007669"/>
    <property type="project" value="UniProtKB-KW"/>
</dbReference>
<dbReference type="Proteomes" id="UP000033769">
    <property type="component" value="Unassembled WGS sequence"/>
</dbReference>
<dbReference type="GO" id="GO:0005737">
    <property type="term" value="C:cytoplasm"/>
    <property type="evidence" value="ECO:0007669"/>
    <property type="project" value="TreeGrafter"/>
</dbReference>
<dbReference type="PANTHER" id="PTHR12169">
    <property type="entry name" value="ATPASE N2B"/>
    <property type="match status" value="1"/>
</dbReference>
<dbReference type="InterPro" id="IPR003593">
    <property type="entry name" value="AAA+_ATPase"/>
</dbReference>
<dbReference type="EMBL" id="LS398551">
    <property type="protein sequence ID" value="SPR08846.1"/>
    <property type="molecule type" value="Genomic_DNA"/>
</dbReference>
<keyword evidence="7" id="KW-1185">Reference proteome</keyword>
<dbReference type="Gene3D" id="3.40.50.300">
    <property type="entry name" value="P-loop containing nucleotide triphosphate hydrolases"/>
    <property type="match status" value="1"/>
</dbReference>
<keyword evidence="1" id="KW-0547">Nucleotide-binding</keyword>
<evidence type="ECO:0000313" key="4">
    <source>
        <dbReference type="EMBL" id="KJV53338.1"/>
    </source>
</evidence>
<dbReference type="EMBL" id="LANO01000009">
    <property type="protein sequence ID" value="KJV53338.1"/>
    <property type="molecule type" value="Genomic_DNA"/>
</dbReference>
<sequence>MDIKSYFASKKELNPSQMELASILQSISDYFNSRKIIRYFRQLPYNGTYIYGKVGSGKTMLMQALNQSLEKLGEVGYFHYQFLMHSLHKVVRQNTSNYTDNSNNLMKTLAYEYSSKYRIILIDEFEITDIAEALLIGSFIKWLFIKKVYIVLTSNIAPELLYNNGLKRELFLPYIGAIQQNMQIFYLKSDHDYRKAKVQSKEQRILIGIDANKQLQLIIDKLIRNKELLNHNVKVLGRNLNVNNNYGNILIITFDELCYQERSYNDYIAMCQHFDVIIVRNVTIIESANNDVIIRFINFIDNAYSMKVLIYMSVNTSLDQIYIGHNYQQPFQRTLSRLYEMNSNEYLFHSKYQEVYE</sequence>
<dbReference type="SMART" id="SM00382">
    <property type="entry name" value="AAA"/>
    <property type="match status" value="1"/>
</dbReference>
<proteinExistence type="predicted"/>
<dbReference type="Pfam" id="PF03969">
    <property type="entry name" value="AFG1_ATPase"/>
    <property type="match status" value="1"/>
</dbReference>
<reference evidence="7" key="3">
    <citation type="submission" date="2018-03" db="EMBL/GenBank/DDBJ databases">
        <authorList>
            <person name="Batty M. E."/>
            <person name="Batty M E."/>
        </authorList>
    </citation>
    <scope>NUCLEOTIDE SEQUENCE [LARGE SCALE GENOMIC DNA]</scope>
    <source>
        <strain evidence="7">Gilliam</strain>
    </source>
</reference>
<dbReference type="AlphaFoldDB" id="A0A0F3MC29"/>
<dbReference type="SUPFAM" id="SSF52540">
    <property type="entry name" value="P-loop containing nucleoside triphosphate hydrolases"/>
    <property type="match status" value="1"/>
</dbReference>
<dbReference type="RefSeq" id="WP_047220425.1">
    <property type="nucleotide sequence ID" value="NZ_LS398551.1"/>
</dbReference>
<evidence type="ECO:0000256" key="1">
    <source>
        <dbReference type="ARBA" id="ARBA00022741"/>
    </source>
</evidence>
<dbReference type="NCBIfam" id="NF040713">
    <property type="entry name" value="ZapE"/>
    <property type="match status" value="1"/>
</dbReference>
<evidence type="ECO:0000313" key="5">
    <source>
        <dbReference type="EMBL" id="SPR08846.1"/>
    </source>
</evidence>
<dbReference type="GO" id="GO:0016887">
    <property type="term" value="F:ATP hydrolysis activity"/>
    <property type="evidence" value="ECO:0007669"/>
    <property type="project" value="InterPro"/>
</dbReference>
<evidence type="ECO:0000256" key="2">
    <source>
        <dbReference type="ARBA" id="ARBA00022840"/>
    </source>
</evidence>
<dbReference type="GO" id="GO:0005524">
    <property type="term" value="F:ATP binding"/>
    <property type="evidence" value="ECO:0007669"/>
    <property type="project" value="UniProtKB-KW"/>
</dbReference>
<evidence type="ECO:0000313" key="7">
    <source>
        <dbReference type="Proteomes" id="UP000244959"/>
    </source>
</evidence>
<keyword evidence="2" id="KW-0067">ATP-binding</keyword>
<dbReference type="Proteomes" id="UP000244959">
    <property type="component" value="Chromosome I"/>
</dbReference>
<reference evidence="5" key="2">
    <citation type="submission" date="2018-03" db="EMBL/GenBank/DDBJ databases">
        <authorList>
            <person name="Keele B.F."/>
        </authorList>
    </citation>
    <scope>NUCLEOTIDE SEQUENCE [LARGE SCALE GENOMIC DNA]</scope>
    <source>
        <strain evidence="5">Gilliam</strain>
    </source>
</reference>
<evidence type="ECO:0000313" key="6">
    <source>
        <dbReference type="Proteomes" id="UP000033769"/>
    </source>
</evidence>
<dbReference type="InterPro" id="IPR005654">
    <property type="entry name" value="ATPase_AFG1-like"/>
</dbReference>
<organism evidence="4 6">
    <name type="scientific">Orientia tsutsugamushi str. Gilliam</name>
    <dbReference type="NCBI Taxonomy" id="1359184"/>
    <lineage>
        <taxon>Bacteria</taxon>
        <taxon>Pseudomonadati</taxon>
        <taxon>Pseudomonadota</taxon>
        <taxon>Alphaproteobacteria</taxon>
        <taxon>Rickettsiales</taxon>
        <taxon>Rickettsiaceae</taxon>
        <taxon>Rickettsieae</taxon>
        <taxon>Orientia</taxon>
    </lineage>
</organism>
<keyword evidence="5" id="KW-0131">Cell cycle</keyword>
<name>A0A0F3MC29_ORITS</name>
<dbReference type="PANTHER" id="PTHR12169:SF6">
    <property type="entry name" value="AFG1-LIKE ATPASE"/>
    <property type="match status" value="1"/>
</dbReference>
<feature type="domain" description="AAA+ ATPase" evidence="3">
    <location>
        <begin position="44"/>
        <end position="176"/>
    </location>
</feature>
<dbReference type="PATRIC" id="fig|1359184.3.peg.3235"/>
<reference evidence="4 6" key="1">
    <citation type="submission" date="2015-02" db="EMBL/GenBank/DDBJ databases">
        <title>Genome Sequencing of Rickettsiales.</title>
        <authorList>
            <person name="Daugherty S.C."/>
            <person name="Su Q."/>
            <person name="Abolude K."/>
            <person name="Beier-Sexton M."/>
            <person name="Carlyon J.A."/>
            <person name="Carter R."/>
            <person name="Day N.P."/>
            <person name="Dumler S.J."/>
            <person name="Dyachenko V."/>
            <person name="Godinez A."/>
            <person name="Kurtti T.J."/>
            <person name="Lichay M."/>
            <person name="Mullins K.E."/>
            <person name="Ott S."/>
            <person name="Pappas-Brown V."/>
            <person name="Paris D.H."/>
            <person name="Patel P."/>
            <person name="Richards A.L."/>
            <person name="Sadzewicz L."/>
            <person name="Sears K."/>
            <person name="Seidman D."/>
            <person name="Sengamalay N."/>
            <person name="Stenos J."/>
            <person name="Tallon L.J."/>
            <person name="Vincent G."/>
            <person name="Fraser C.M."/>
            <person name="Munderloh U."/>
            <person name="Dunning-Hotopp J.C."/>
        </authorList>
    </citation>
    <scope>NUCLEOTIDE SEQUENCE [LARGE SCALE GENOMIC DNA]</scope>
    <source>
        <strain evidence="4 6">Gilliam</strain>
    </source>
</reference>
<evidence type="ECO:0000259" key="3">
    <source>
        <dbReference type="SMART" id="SM00382"/>
    </source>
</evidence>
<accession>A0A0F3MC29</accession>
<protein>
    <submittedName>
        <fullName evidence="4">Bacterial dnaA family protein</fullName>
    </submittedName>
    <submittedName>
        <fullName evidence="5">Cell division protein ZapE</fullName>
    </submittedName>
</protein>
<dbReference type="InterPro" id="IPR027417">
    <property type="entry name" value="P-loop_NTPase"/>
</dbReference>